<dbReference type="EMBL" id="CAUOFW020001591">
    <property type="protein sequence ID" value="CAK9146559.1"/>
    <property type="molecule type" value="Genomic_DNA"/>
</dbReference>
<dbReference type="InterPro" id="IPR002469">
    <property type="entry name" value="Peptidase_S9B_N"/>
</dbReference>
<dbReference type="Pfam" id="PF00326">
    <property type="entry name" value="Peptidase_S9"/>
    <property type="match status" value="1"/>
</dbReference>
<evidence type="ECO:0000313" key="3">
    <source>
        <dbReference type="EMBL" id="CAK9146559.1"/>
    </source>
</evidence>
<sequence>MLAYVRDNELHVLDLLSNVSRQLTSGADGKVATHALAEYIAQEEMDRKNGYWWSLDSKFIAFTEVDSSNIPLFRIMHQGKSSVGIEAQEDHAYPFAGASNVKVRLGVISATGGLVTWMDLVCGENGQANNDEEYLARVNWMHGNILTAQVLNRSHSKLKLLNFNIKTGQRKVILEEEDDTWINLHDCFTPLDKGLARFSGGFLWASEKTGFRHLYLHDMNGVCLEPITQGDWMVEQISGVNEAAGLVYFTGTLDGPLESHLYCAKLFPDESKTLQAPIRLTHGKGKHVVVLDHQMQRFVDIHDSLDSPPRMSLCSLHEGSLIMHLYEQTFTIPRFKKLQLKPPEIVQIQAKDDTILFGALYKPDVARFGPPPYKTMINVYGGPCVQCVYDSWVNTVDMRAQYLRSQGILVWKLDNRGTARRGLKFEGALKYNCGRTDAEDQLTGAEWLIKQGLAKLGHIGLYGWSYGGYLSAMTLARFPEAFRCAVSGAPVTSWDGYDTFYTEKYMGLPVENESGYSYGSVMQHVDKIQGKLLLVHGMIDENVHFRHTARLVNAFVAARKAYELLIFPDERHMPRSPKDRIYMEERIWEFIERSL</sequence>
<accession>A0ABC8RU79</accession>
<evidence type="ECO:0000259" key="2">
    <source>
        <dbReference type="Pfam" id="PF00930"/>
    </source>
</evidence>
<protein>
    <submittedName>
        <fullName evidence="3">Uncharacterized protein</fullName>
    </submittedName>
</protein>
<dbReference type="Gene3D" id="3.40.50.1820">
    <property type="entry name" value="alpha/beta hydrolase"/>
    <property type="match status" value="1"/>
</dbReference>
<dbReference type="InterPro" id="IPR001375">
    <property type="entry name" value="Peptidase_S9_cat"/>
</dbReference>
<keyword evidence="4" id="KW-1185">Reference proteome</keyword>
<dbReference type="Proteomes" id="UP001642360">
    <property type="component" value="Unassembled WGS sequence"/>
</dbReference>
<feature type="domain" description="Peptidase S9 prolyl oligopeptidase catalytic" evidence="1">
    <location>
        <begin position="396"/>
        <end position="594"/>
    </location>
</feature>
<gene>
    <name evidence="3" type="ORF">ILEXP_LOCUS14413</name>
</gene>
<dbReference type="AlphaFoldDB" id="A0ABC8RU79"/>
<dbReference type="Pfam" id="PF00930">
    <property type="entry name" value="DPPIV_N"/>
    <property type="match status" value="1"/>
</dbReference>
<organism evidence="3 4">
    <name type="scientific">Ilex paraguariensis</name>
    <name type="common">yerba mate</name>
    <dbReference type="NCBI Taxonomy" id="185542"/>
    <lineage>
        <taxon>Eukaryota</taxon>
        <taxon>Viridiplantae</taxon>
        <taxon>Streptophyta</taxon>
        <taxon>Embryophyta</taxon>
        <taxon>Tracheophyta</taxon>
        <taxon>Spermatophyta</taxon>
        <taxon>Magnoliopsida</taxon>
        <taxon>eudicotyledons</taxon>
        <taxon>Gunneridae</taxon>
        <taxon>Pentapetalae</taxon>
        <taxon>asterids</taxon>
        <taxon>campanulids</taxon>
        <taxon>Aquifoliales</taxon>
        <taxon>Aquifoliaceae</taxon>
        <taxon>Ilex</taxon>
    </lineage>
</organism>
<dbReference type="SUPFAM" id="SSF53474">
    <property type="entry name" value="alpha/beta-Hydrolases"/>
    <property type="match status" value="1"/>
</dbReference>
<dbReference type="InterPro" id="IPR029058">
    <property type="entry name" value="AB_hydrolase_fold"/>
</dbReference>
<dbReference type="PANTHER" id="PTHR11731">
    <property type="entry name" value="PROTEASE FAMILY S9B,C DIPEPTIDYL-PEPTIDASE IV-RELATED"/>
    <property type="match status" value="1"/>
</dbReference>
<dbReference type="Gene3D" id="2.140.10.30">
    <property type="entry name" value="Dipeptidylpeptidase IV, N-terminal domain"/>
    <property type="match status" value="1"/>
</dbReference>
<dbReference type="PANTHER" id="PTHR11731:SF193">
    <property type="entry name" value="DIPEPTIDYL PEPTIDASE 9"/>
    <property type="match status" value="1"/>
</dbReference>
<evidence type="ECO:0000313" key="4">
    <source>
        <dbReference type="Proteomes" id="UP001642360"/>
    </source>
</evidence>
<name>A0ABC8RU79_9AQUA</name>
<proteinExistence type="predicted"/>
<dbReference type="SUPFAM" id="SSF82171">
    <property type="entry name" value="DPP6 N-terminal domain-like"/>
    <property type="match status" value="1"/>
</dbReference>
<feature type="domain" description="Dipeptidylpeptidase IV N-terminal" evidence="2">
    <location>
        <begin position="2"/>
        <end position="309"/>
    </location>
</feature>
<reference evidence="3 4" key="1">
    <citation type="submission" date="2024-02" db="EMBL/GenBank/DDBJ databases">
        <authorList>
            <person name="Vignale AGUSTIN F."/>
            <person name="Sosa J E."/>
            <person name="Modenutti C."/>
        </authorList>
    </citation>
    <scope>NUCLEOTIDE SEQUENCE [LARGE SCALE GENOMIC DNA]</scope>
</reference>
<comment type="caution">
    <text evidence="3">The sequence shown here is derived from an EMBL/GenBank/DDBJ whole genome shotgun (WGS) entry which is preliminary data.</text>
</comment>
<evidence type="ECO:0000259" key="1">
    <source>
        <dbReference type="Pfam" id="PF00326"/>
    </source>
</evidence>
<dbReference type="InterPro" id="IPR050278">
    <property type="entry name" value="Serine_Prot_S9B/DPPIV"/>
</dbReference>